<keyword evidence="6" id="KW-0472">Membrane</keyword>
<dbReference type="EMBL" id="NIBQ01000001">
    <property type="protein sequence ID" value="OUZ34612.1"/>
    <property type="molecule type" value="Genomic_DNA"/>
</dbReference>
<feature type="domain" description="Gram-positive cocci surface proteins LPxTG" evidence="7">
    <location>
        <begin position="83"/>
        <end position="116"/>
    </location>
</feature>
<dbReference type="AlphaFoldDB" id="A0A200JBK5"/>
<organism evidence="8">
    <name type="scientific">Candidatus Enterococcus dunnyi</name>
    <dbReference type="NCBI Taxonomy" id="1834192"/>
    <lineage>
        <taxon>Bacteria</taxon>
        <taxon>Bacillati</taxon>
        <taxon>Bacillota</taxon>
        <taxon>Bacilli</taxon>
        <taxon>Lactobacillales</taxon>
        <taxon>Enterococcaceae</taxon>
        <taxon>Enterococcus</taxon>
    </lineage>
</organism>
<keyword evidence="3" id="KW-0732">Signal</keyword>
<dbReference type="NCBIfam" id="TIGR01167">
    <property type="entry name" value="LPXTG_anchor"/>
    <property type="match status" value="1"/>
</dbReference>
<reference evidence="9" key="3">
    <citation type="submission" date="2024-03" db="EMBL/GenBank/DDBJ databases">
        <title>The Genome Sequence of Enterococcus sp. DIV0238c.</title>
        <authorList>
            <consortium name="The Broad Institute Genomics Platform"/>
            <consortium name="The Broad Institute Microbial Omics Core"/>
            <consortium name="The Broad Institute Genomic Center for Infectious Diseases"/>
            <person name="Earl A."/>
            <person name="Manson A."/>
            <person name="Gilmore M."/>
            <person name="Schwartman J."/>
            <person name="Shea T."/>
            <person name="Abouelleil A."/>
            <person name="Cao P."/>
            <person name="Chapman S."/>
            <person name="Cusick C."/>
            <person name="Young S."/>
            <person name="Neafsey D."/>
            <person name="Nusbaum C."/>
            <person name="Birren B."/>
        </authorList>
    </citation>
    <scope>NUCLEOTIDE SEQUENCE</scope>
    <source>
        <strain evidence="9">9D6_DIV0238</strain>
    </source>
</reference>
<dbReference type="InterPro" id="IPR019931">
    <property type="entry name" value="LPXTG_anchor"/>
</dbReference>
<gene>
    <name evidence="8" type="ORF">A5889_000087</name>
    <name evidence="9" type="ORF">A5889_002700</name>
</gene>
<keyword evidence="10" id="KW-1185">Reference proteome</keyword>
<keyword evidence="6" id="KW-0812">Transmembrane</keyword>
<dbReference type="RefSeq" id="WP_176372729.1">
    <property type="nucleotide sequence ID" value="NZ_CP147246.1"/>
</dbReference>
<feature type="region of interest" description="Disordered" evidence="5">
    <location>
        <begin position="43"/>
        <end position="87"/>
    </location>
</feature>
<keyword evidence="6" id="KW-1133">Transmembrane helix</keyword>
<proteinExistence type="predicted"/>
<dbReference type="Pfam" id="PF00746">
    <property type="entry name" value="Gram_pos_anchor"/>
    <property type="match status" value="1"/>
</dbReference>
<keyword evidence="4" id="KW-0572">Peptidoglycan-anchor</keyword>
<evidence type="ECO:0000256" key="6">
    <source>
        <dbReference type="SAM" id="Phobius"/>
    </source>
</evidence>
<feature type="transmembrane region" description="Helical" evidence="6">
    <location>
        <begin position="7"/>
        <end position="26"/>
    </location>
</feature>
<accession>A0A200JBK5</accession>
<reference evidence="9" key="2">
    <citation type="submission" date="2017-05" db="EMBL/GenBank/DDBJ databases">
        <authorList>
            <consortium name="The Broad Institute Genomics Platform"/>
            <consortium name="The Broad Institute Genomic Center for Infectious Diseases"/>
            <person name="Earl A."/>
            <person name="Manson A."/>
            <person name="Schwartman J."/>
            <person name="Gilmore M."/>
            <person name="Abouelleil A."/>
            <person name="Cao P."/>
            <person name="Chapman S."/>
            <person name="Cusick C."/>
            <person name="Shea T."/>
            <person name="Young S."/>
            <person name="Neafsey D."/>
            <person name="Nusbaum C."/>
            <person name="Birren B."/>
        </authorList>
    </citation>
    <scope>NUCLEOTIDE SEQUENCE</scope>
    <source>
        <strain evidence="9">9D6_DIV0238</strain>
    </source>
</reference>
<evidence type="ECO:0000256" key="4">
    <source>
        <dbReference type="ARBA" id="ARBA00023088"/>
    </source>
</evidence>
<sequence length="124" mass="13177">MKKKNYLFSIYFVLFSVIGLLIVFGGEVVQAVEEGGQVQTNAGLVFSGEESSDSKPPHDSSTSDSSTSSSSSSNNTPKEEKPIGRLPSTGELVKKSLSITGGALLLIVFGLFLLKKVQHKKRGG</sequence>
<evidence type="ECO:0000256" key="1">
    <source>
        <dbReference type="ARBA" id="ARBA00022512"/>
    </source>
</evidence>
<evidence type="ECO:0000259" key="7">
    <source>
        <dbReference type="Pfam" id="PF00746"/>
    </source>
</evidence>
<dbReference type="EMBL" id="CP147246">
    <property type="protein sequence ID" value="WYJ95152.1"/>
    <property type="molecule type" value="Genomic_DNA"/>
</dbReference>
<feature type="transmembrane region" description="Helical" evidence="6">
    <location>
        <begin position="96"/>
        <end position="114"/>
    </location>
</feature>
<name>A0A200JBK5_9ENTE</name>
<evidence type="ECO:0000313" key="8">
    <source>
        <dbReference type="EMBL" id="OUZ34612.1"/>
    </source>
</evidence>
<dbReference type="Proteomes" id="UP000196151">
    <property type="component" value="Chromosome"/>
</dbReference>
<protein>
    <recommendedName>
        <fullName evidence="7">Gram-positive cocci surface proteins LPxTG domain-containing protein</fullName>
    </recommendedName>
</protein>
<keyword evidence="2" id="KW-0964">Secreted</keyword>
<feature type="compositionally biased region" description="Low complexity" evidence="5">
    <location>
        <begin position="59"/>
        <end position="76"/>
    </location>
</feature>
<evidence type="ECO:0000313" key="10">
    <source>
        <dbReference type="Proteomes" id="UP000196151"/>
    </source>
</evidence>
<evidence type="ECO:0000256" key="2">
    <source>
        <dbReference type="ARBA" id="ARBA00022525"/>
    </source>
</evidence>
<evidence type="ECO:0000313" key="9">
    <source>
        <dbReference type="EMBL" id="WYJ95152.1"/>
    </source>
</evidence>
<evidence type="ECO:0000256" key="5">
    <source>
        <dbReference type="SAM" id="MobiDB-lite"/>
    </source>
</evidence>
<evidence type="ECO:0000256" key="3">
    <source>
        <dbReference type="ARBA" id="ARBA00022729"/>
    </source>
</evidence>
<keyword evidence="1" id="KW-0134">Cell wall</keyword>
<reference evidence="8" key="1">
    <citation type="submission" date="2017-05" db="EMBL/GenBank/DDBJ databases">
        <title>The Genome Sequence of Enterococcus sp. 9D6_DIV0238.</title>
        <authorList>
            <consortium name="The Broad Institute Genomics Platform"/>
            <consortium name="The Broad Institute Genomic Center for Infectious Diseases"/>
            <person name="Earl A."/>
            <person name="Manson A."/>
            <person name="Schwartman J."/>
            <person name="Gilmore M."/>
            <person name="Abouelleil A."/>
            <person name="Cao P."/>
            <person name="Chapman S."/>
            <person name="Cusick C."/>
            <person name="Shea T."/>
            <person name="Young S."/>
            <person name="Neafsey D."/>
            <person name="Nusbaum C."/>
            <person name="Birren B."/>
        </authorList>
    </citation>
    <scope>NUCLEOTIDE SEQUENCE [LARGE SCALE GENOMIC DNA]</scope>
    <source>
        <strain evidence="8">9D6_DIV0238</strain>
    </source>
</reference>